<reference evidence="1" key="1">
    <citation type="submission" date="2024-06" db="EMBL/GenBank/DDBJ databases">
        <authorList>
            <person name="Agudelo-Romero P."/>
            <person name="Caparros-Martin J.A."/>
            <person name="Sharma A."/>
            <person name="Saladie M."/>
            <person name="Stick S.M."/>
            <person name="O'Gara F."/>
        </authorList>
    </citation>
    <scope>NUCLEOTIDE SEQUENCE</scope>
    <source>
        <strain evidence="1">VContig2</strain>
    </source>
</reference>
<evidence type="ECO:0000313" key="1">
    <source>
        <dbReference type="EMBL" id="XDI97855.1"/>
    </source>
</evidence>
<protein>
    <submittedName>
        <fullName evidence="1">Uncharacterized protein</fullName>
    </submittedName>
</protein>
<dbReference type="EMBL" id="PP986816">
    <property type="protein sequence ID" value="XDI97855.1"/>
    <property type="molecule type" value="Genomic_DNA"/>
</dbReference>
<sequence>MPGEKMRPQDFYTKTRASAGIRIELTDPAGNKEWVRVRSVISDEHRRAREELVRQAVADGRVVANDPSQRKALARRRRAVLAASLVADWSIQAEPADLFIKNPRLRRQVELIAENHTLHFGVEE</sequence>
<proteinExistence type="predicted"/>
<accession>A0AB39BYS9</accession>
<organism evidence="1">
    <name type="scientific">Pakpunavirus sp</name>
    <dbReference type="NCBI Taxonomy" id="2833053"/>
    <lineage>
        <taxon>Viruses</taxon>
        <taxon>Duplodnaviria</taxon>
        <taxon>Heunggongvirae</taxon>
        <taxon>Uroviricota</taxon>
        <taxon>Caudoviricetes</taxon>
        <taxon>Vandenendeviridae</taxon>
        <taxon>Skurskavirinae</taxon>
        <taxon>Pakpunavirus</taxon>
    </lineage>
</organism>
<name>A0AB39BYS9_9CAUD</name>